<evidence type="ECO:0000313" key="4">
    <source>
        <dbReference type="EMBL" id="GLS62552.1"/>
    </source>
</evidence>
<evidence type="ECO:0000313" key="6">
    <source>
        <dbReference type="Proteomes" id="UP001156856"/>
    </source>
</evidence>
<evidence type="ECO:0000313" key="3">
    <source>
        <dbReference type="EMBL" id="GEP05156.1"/>
    </source>
</evidence>
<dbReference type="AlphaFoldDB" id="A0A512J5A6"/>
<dbReference type="CDD" id="cd02440">
    <property type="entry name" value="AdoMet_MTases"/>
    <property type="match status" value="1"/>
</dbReference>
<reference evidence="4" key="4">
    <citation type="submission" date="2023-01" db="EMBL/GenBank/DDBJ databases">
        <title>Draft genome sequence of Methylobacterium oxalidis strain NBRC 107715.</title>
        <authorList>
            <person name="Sun Q."/>
            <person name="Mori K."/>
        </authorList>
    </citation>
    <scope>NUCLEOTIDE SEQUENCE</scope>
    <source>
        <strain evidence="4">NBRC 107715</strain>
    </source>
</reference>
<dbReference type="Gene3D" id="3.40.50.150">
    <property type="entry name" value="Vaccinia Virus protein VP39"/>
    <property type="match status" value="1"/>
</dbReference>
<reference evidence="3 5" key="3">
    <citation type="submission" date="2019-07" db="EMBL/GenBank/DDBJ databases">
        <title>Whole genome shotgun sequence of Methylobacterium oxalidis NBRC 107715.</title>
        <authorList>
            <person name="Hosoyama A."/>
            <person name="Uohara A."/>
            <person name="Ohji S."/>
            <person name="Ichikawa N."/>
        </authorList>
    </citation>
    <scope>NUCLEOTIDE SEQUENCE [LARGE SCALE GENOMIC DNA]</scope>
    <source>
        <strain evidence="3 5">NBRC 107715</strain>
    </source>
</reference>
<gene>
    <name evidence="4" type="ORF">GCM10007888_09330</name>
    <name evidence="3" type="ORF">MOX02_31940</name>
</gene>
<reference evidence="6" key="2">
    <citation type="journal article" date="2019" name="Int. J. Syst. Evol. Microbiol.">
        <title>The Global Catalogue of Microorganisms (GCM) 10K type strain sequencing project: providing services to taxonomists for standard genome sequencing and annotation.</title>
        <authorList>
            <consortium name="The Broad Institute Genomics Platform"/>
            <consortium name="The Broad Institute Genome Sequencing Center for Infectious Disease"/>
            <person name="Wu L."/>
            <person name="Ma J."/>
        </authorList>
    </citation>
    <scope>NUCLEOTIDE SEQUENCE [LARGE SCALE GENOMIC DNA]</scope>
    <source>
        <strain evidence="6">NBRC 107715</strain>
    </source>
</reference>
<dbReference type="Proteomes" id="UP000321960">
    <property type="component" value="Unassembled WGS sequence"/>
</dbReference>
<comment type="caution">
    <text evidence="3">The sequence shown here is derived from an EMBL/GenBank/DDBJ whole genome shotgun (WGS) entry which is preliminary data.</text>
</comment>
<sequence length="263" mass="28231">MPRVPAYFDAFLAAVATGAEIDHVHLGHWDEPDALGPRRARATFAAAQVRLSERLVDLLGIRAGDRVLDVGCGFGGTLRALRLSHPGADLVGLNIDARQLAVSLGREPAPTNATWIAADACRLPFAAASFDRLLCVEAAFHFASRAAFLAEASRVLSPGGVLAMSDFVLARPPLPPGVVAAFEERLEAEFGPWPDKWTALDEIGRDAARAGLALAVQDATRHTGPSYHTIAPDDRTGLTGGAVLRELHRTGCLRYLYLRLEKR</sequence>
<dbReference type="InterPro" id="IPR013216">
    <property type="entry name" value="Methyltransf_11"/>
</dbReference>
<dbReference type="Proteomes" id="UP001156856">
    <property type="component" value="Unassembled WGS sequence"/>
</dbReference>
<name>A0A512J5A6_9HYPH</name>
<dbReference type="OrthoDB" id="9777638at2"/>
<accession>A0A512J5A6</accession>
<dbReference type="InterPro" id="IPR029063">
    <property type="entry name" value="SAM-dependent_MTases_sf"/>
</dbReference>
<keyword evidence="1" id="KW-0808">Transferase</keyword>
<reference evidence="4" key="1">
    <citation type="journal article" date="2014" name="Int. J. Syst. Evol. Microbiol.">
        <title>Complete genome of a new Firmicutes species belonging to the dominant human colonic microbiota ('Ruminococcus bicirculans') reveals two chromosomes and a selective capacity to utilize plant glucans.</title>
        <authorList>
            <consortium name="NISC Comparative Sequencing Program"/>
            <person name="Wegmann U."/>
            <person name="Louis P."/>
            <person name="Goesmann A."/>
            <person name="Henrissat B."/>
            <person name="Duncan S.H."/>
            <person name="Flint H.J."/>
        </authorList>
    </citation>
    <scope>NUCLEOTIDE SEQUENCE</scope>
    <source>
        <strain evidence="4">NBRC 107715</strain>
    </source>
</reference>
<dbReference type="EMBL" id="BSPK01000015">
    <property type="protein sequence ID" value="GLS62552.1"/>
    <property type="molecule type" value="Genomic_DNA"/>
</dbReference>
<dbReference type="PANTHER" id="PTHR44068">
    <property type="entry name" value="ZGC:194242"/>
    <property type="match status" value="1"/>
</dbReference>
<dbReference type="Pfam" id="PF08241">
    <property type="entry name" value="Methyltransf_11"/>
    <property type="match status" value="1"/>
</dbReference>
<dbReference type="SUPFAM" id="SSF53335">
    <property type="entry name" value="S-adenosyl-L-methionine-dependent methyltransferases"/>
    <property type="match status" value="1"/>
</dbReference>
<dbReference type="InterPro" id="IPR050447">
    <property type="entry name" value="Erg6_SMT_methyltransf"/>
</dbReference>
<dbReference type="RefSeq" id="WP_147026731.1">
    <property type="nucleotide sequence ID" value="NZ_BJZU01000063.1"/>
</dbReference>
<organism evidence="3 5">
    <name type="scientific">Methylobacterium oxalidis</name>
    <dbReference type="NCBI Taxonomy" id="944322"/>
    <lineage>
        <taxon>Bacteria</taxon>
        <taxon>Pseudomonadati</taxon>
        <taxon>Pseudomonadota</taxon>
        <taxon>Alphaproteobacteria</taxon>
        <taxon>Hyphomicrobiales</taxon>
        <taxon>Methylobacteriaceae</taxon>
        <taxon>Methylobacterium</taxon>
    </lineage>
</organism>
<evidence type="ECO:0000259" key="2">
    <source>
        <dbReference type="Pfam" id="PF08241"/>
    </source>
</evidence>
<protein>
    <recommendedName>
        <fullName evidence="2">Methyltransferase type 11 domain-containing protein</fullName>
    </recommendedName>
</protein>
<evidence type="ECO:0000256" key="1">
    <source>
        <dbReference type="ARBA" id="ARBA00022679"/>
    </source>
</evidence>
<proteinExistence type="predicted"/>
<dbReference type="PANTHER" id="PTHR44068:SF11">
    <property type="entry name" value="GERANYL DIPHOSPHATE 2-C-METHYLTRANSFERASE"/>
    <property type="match status" value="1"/>
</dbReference>
<feature type="domain" description="Methyltransferase type 11" evidence="2">
    <location>
        <begin position="68"/>
        <end position="163"/>
    </location>
</feature>
<keyword evidence="6" id="KW-1185">Reference proteome</keyword>
<evidence type="ECO:0000313" key="5">
    <source>
        <dbReference type="Proteomes" id="UP000321960"/>
    </source>
</evidence>
<dbReference type="GO" id="GO:0008757">
    <property type="term" value="F:S-adenosylmethionine-dependent methyltransferase activity"/>
    <property type="evidence" value="ECO:0007669"/>
    <property type="project" value="InterPro"/>
</dbReference>
<dbReference type="EMBL" id="BJZU01000063">
    <property type="protein sequence ID" value="GEP05156.1"/>
    <property type="molecule type" value="Genomic_DNA"/>
</dbReference>